<dbReference type="Proteomes" id="UP000221165">
    <property type="component" value="Unassembled WGS sequence"/>
</dbReference>
<feature type="compositionally biased region" description="Basic and acidic residues" evidence="1">
    <location>
        <begin position="423"/>
        <end position="443"/>
    </location>
</feature>
<feature type="region of interest" description="Disordered" evidence="1">
    <location>
        <begin position="245"/>
        <end position="326"/>
    </location>
</feature>
<sequence length="715" mass="76791">MNLHARRQVVVGGTVPRGSASREFSQGMLLRMGYRLCVHRLRRRARVVWEALDWRREQILASRYHLYHEICSAGGQGQPWMKAVWLHILCMFLEAWTRHQIAKAEERVQRTRRAEAPAAPANRGSPSLSRRWLQRGGGSWEYALVDEPQDRYLLKQMSSTYFSIAGQFLVDKVTSSSVAASFCRSCLSASSDHVHESSPSAPPPRADVLGPIRTGGSSADGGAFFSRAPLMPADTPLLGVTARESGEGLQDSVHELSPPNGAGSSSGSCTLESQGSASACGTGLPRFSRVHTNTDRGSLDLEGESAARGEASCSTSLPDKPLLIPGIASGTERRMSADVLSPGGLQTTDHETATGYGALRNEVSRQSRSRGRYADVERETFGPLSPEGEPRGGNVDCHSCWTGANSGREALGSSEAAVSVEEVDTHEGKRSRDLHCERHDSKALHNCRSPGEVGREEVQNETAQRRTGGEGGGGEASYENTGRDHSDTGVPDGKEWDSIQLHAHCGTYRSSCPSHLSTLSTSTFSSANTVCSPSSFSECSSSSTSSPPLSSPVHSSSPGTTVTCFKTETEHAVCELCAEADPDAVLLPCGHGGVCEACARLIVEKEHQRARSSGGLRALLGRDTSPASGFAGSLPGQATSLRTPTSASSRQRGDSRFFPLQLPRCPFCRQAVQRVVKLDAACQTQSGCISAYTALVIMDEQGERRRNWKFNSGRR</sequence>
<protein>
    <submittedName>
        <fullName evidence="3">Zinc c3hc4 type (Ring finger) protein</fullName>
    </submittedName>
</protein>
<feature type="compositionally biased region" description="Polar residues" evidence="1">
    <location>
        <begin position="636"/>
        <end position="650"/>
    </location>
</feature>
<feature type="region of interest" description="Disordered" evidence="1">
    <location>
        <begin position="408"/>
        <end position="495"/>
    </location>
</feature>
<dbReference type="InterPro" id="IPR013083">
    <property type="entry name" value="Znf_RING/FYVE/PHD"/>
</dbReference>
<dbReference type="VEuPathDB" id="ToxoDB:CSUI_001275"/>
<dbReference type="SMART" id="SM00184">
    <property type="entry name" value="RING"/>
    <property type="match status" value="1"/>
</dbReference>
<feature type="region of interest" description="Disordered" evidence="1">
    <location>
        <begin position="339"/>
        <end position="393"/>
    </location>
</feature>
<feature type="compositionally biased region" description="Polar residues" evidence="1">
    <location>
        <begin position="269"/>
        <end position="279"/>
    </location>
</feature>
<feature type="region of interest" description="Disordered" evidence="1">
    <location>
        <begin position="629"/>
        <end position="653"/>
    </location>
</feature>
<evidence type="ECO:0000259" key="2">
    <source>
        <dbReference type="SMART" id="SM00184"/>
    </source>
</evidence>
<gene>
    <name evidence="3" type="ORF">CSUI_001275</name>
</gene>
<dbReference type="Gene3D" id="3.30.40.10">
    <property type="entry name" value="Zinc/RING finger domain, C3HC4 (zinc finger)"/>
    <property type="match status" value="1"/>
</dbReference>
<dbReference type="GeneID" id="94424692"/>
<evidence type="ECO:0000256" key="1">
    <source>
        <dbReference type="SAM" id="MobiDB-lite"/>
    </source>
</evidence>
<dbReference type="EMBL" id="MIGC01000501">
    <property type="protein sequence ID" value="PHJ24870.1"/>
    <property type="molecule type" value="Genomic_DNA"/>
</dbReference>
<feature type="compositionally biased region" description="Basic and acidic residues" evidence="1">
    <location>
        <begin position="481"/>
        <end position="495"/>
    </location>
</feature>
<dbReference type="RefSeq" id="XP_067926542.1">
    <property type="nucleotide sequence ID" value="XM_068061481.1"/>
</dbReference>
<proteinExistence type="predicted"/>
<dbReference type="Pfam" id="PF13920">
    <property type="entry name" value="zf-C3HC4_3"/>
    <property type="match status" value="1"/>
</dbReference>
<organism evidence="3 4">
    <name type="scientific">Cystoisospora suis</name>
    <dbReference type="NCBI Taxonomy" id="483139"/>
    <lineage>
        <taxon>Eukaryota</taxon>
        <taxon>Sar</taxon>
        <taxon>Alveolata</taxon>
        <taxon>Apicomplexa</taxon>
        <taxon>Conoidasida</taxon>
        <taxon>Coccidia</taxon>
        <taxon>Eucoccidiorida</taxon>
        <taxon>Eimeriorina</taxon>
        <taxon>Sarcocystidae</taxon>
        <taxon>Cystoisospora</taxon>
    </lineage>
</organism>
<name>A0A2C6KY26_9APIC</name>
<evidence type="ECO:0000313" key="3">
    <source>
        <dbReference type="EMBL" id="PHJ24870.1"/>
    </source>
</evidence>
<feature type="compositionally biased region" description="Basic and acidic residues" evidence="1">
    <location>
        <begin position="453"/>
        <end position="468"/>
    </location>
</feature>
<feature type="region of interest" description="Disordered" evidence="1">
    <location>
        <begin position="111"/>
        <end position="130"/>
    </location>
</feature>
<feature type="domain" description="RING-type" evidence="2">
    <location>
        <begin position="574"/>
        <end position="668"/>
    </location>
</feature>
<reference evidence="3 4" key="1">
    <citation type="journal article" date="2017" name="Int. J. Parasitol.">
        <title>The genome of the protozoan parasite Cystoisospora suis and a reverse vaccinology approach to identify vaccine candidates.</title>
        <authorList>
            <person name="Palmieri N."/>
            <person name="Shrestha A."/>
            <person name="Ruttkowski B."/>
            <person name="Beck T."/>
            <person name="Vogl C."/>
            <person name="Tomley F."/>
            <person name="Blake D.P."/>
            <person name="Joachim A."/>
        </authorList>
    </citation>
    <scope>NUCLEOTIDE SEQUENCE [LARGE SCALE GENOMIC DNA]</scope>
    <source>
        <strain evidence="3 4">Wien I</strain>
    </source>
</reference>
<keyword evidence="4" id="KW-1185">Reference proteome</keyword>
<dbReference type="OrthoDB" id="333804at2759"/>
<accession>A0A2C6KY26</accession>
<evidence type="ECO:0000313" key="4">
    <source>
        <dbReference type="Proteomes" id="UP000221165"/>
    </source>
</evidence>
<comment type="caution">
    <text evidence="3">The sequence shown here is derived from an EMBL/GenBank/DDBJ whole genome shotgun (WGS) entry which is preliminary data.</text>
</comment>
<feature type="region of interest" description="Disordered" evidence="1">
    <location>
        <begin position="193"/>
        <end position="213"/>
    </location>
</feature>
<dbReference type="AlphaFoldDB" id="A0A2C6KY26"/>
<dbReference type="InterPro" id="IPR001841">
    <property type="entry name" value="Znf_RING"/>
</dbReference>